<accession>A0A4Q6XW57</accession>
<dbReference type="AlphaFoldDB" id="A0A4Q6XW57"/>
<feature type="transmembrane region" description="Helical" evidence="1">
    <location>
        <begin position="7"/>
        <end position="27"/>
    </location>
</feature>
<keyword evidence="1" id="KW-0472">Membrane</keyword>
<feature type="transmembrane region" description="Helical" evidence="1">
    <location>
        <begin position="94"/>
        <end position="114"/>
    </location>
</feature>
<feature type="transmembrane region" description="Helical" evidence="1">
    <location>
        <begin position="39"/>
        <end position="58"/>
    </location>
</feature>
<sequence length="116" mass="12867">MFIVWSGLGFLSILIVGFVSIVVGVILDLVFGALGYPQLIVLAADIGLLAGAAANWYVGKRLNSVPPRELLDTQTGQRVLLTRRHKLFWIEMQYWSIPVALFAVLMLLTMLLTLHT</sequence>
<comment type="caution">
    <text evidence="2">The sequence shown here is derived from an EMBL/GenBank/DDBJ whole genome shotgun (WGS) entry which is preliminary data.</text>
</comment>
<reference evidence="2 3" key="1">
    <citation type="submission" date="2019-02" db="EMBL/GenBank/DDBJ databases">
        <authorList>
            <person name="Li Y."/>
        </authorList>
    </citation>
    <scope>NUCLEOTIDE SEQUENCE [LARGE SCALE GENOMIC DNA]</scope>
    <source>
        <strain evidence="2 3">3-7</strain>
    </source>
</reference>
<protein>
    <submittedName>
        <fullName evidence="2">Uncharacterized protein</fullName>
    </submittedName>
</protein>
<proteinExistence type="predicted"/>
<dbReference type="RefSeq" id="WP_130156515.1">
    <property type="nucleotide sequence ID" value="NZ_SGIS01000010.1"/>
</dbReference>
<keyword evidence="1" id="KW-0812">Transmembrane</keyword>
<keyword evidence="1" id="KW-1133">Transmembrane helix</keyword>
<evidence type="ECO:0000313" key="3">
    <source>
        <dbReference type="Proteomes" id="UP000292085"/>
    </source>
</evidence>
<dbReference type="EMBL" id="SGIS01000010">
    <property type="protein sequence ID" value="RZF64933.1"/>
    <property type="molecule type" value="Genomic_DNA"/>
</dbReference>
<evidence type="ECO:0000313" key="2">
    <source>
        <dbReference type="EMBL" id="RZF64933.1"/>
    </source>
</evidence>
<gene>
    <name evidence="2" type="ORF">EWE75_08720</name>
</gene>
<evidence type="ECO:0000256" key="1">
    <source>
        <dbReference type="SAM" id="Phobius"/>
    </source>
</evidence>
<dbReference type="Proteomes" id="UP000292085">
    <property type="component" value="Unassembled WGS sequence"/>
</dbReference>
<dbReference type="OrthoDB" id="769710at2"/>
<keyword evidence="3" id="KW-1185">Reference proteome</keyword>
<name>A0A4Q6XW57_9SPHN</name>
<organism evidence="2 3">
    <name type="scientific">Sphingomonas populi</name>
    <dbReference type="NCBI Taxonomy" id="2484750"/>
    <lineage>
        <taxon>Bacteria</taxon>
        <taxon>Pseudomonadati</taxon>
        <taxon>Pseudomonadota</taxon>
        <taxon>Alphaproteobacteria</taxon>
        <taxon>Sphingomonadales</taxon>
        <taxon>Sphingomonadaceae</taxon>
        <taxon>Sphingomonas</taxon>
    </lineage>
</organism>